<dbReference type="Proteomes" id="UP000028999">
    <property type="component" value="Unassembled WGS sequence"/>
</dbReference>
<accession>A0A078FUI2</accession>
<evidence type="ECO:0000313" key="2">
    <source>
        <dbReference type="Proteomes" id="UP000028999"/>
    </source>
</evidence>
<name>A0A078FUI2_BRANA</name>
<gene>
    <name evidence="1" type="primary">BnaC08g41100D</name>
    <name evidence="1" type="ORF">GSBRNA2T00090399001</name>
</gene>
<dbReference type="Gramene" id="CDY16013">
    <property type="protein sequence ID" value="CDY16013"/>
    <property type="gene ID" value="GSBRNA2T00090399001"/>
</dbReference>
<reference evidence="1 2" key="1">
    <citation type="journal article" date="2014" name="Science">
        <title>Plant genetics. Early allopolyploid evolution in the post-Neolithic Brassica napus oilseed genome.</title>
        <authorList>
            <person name="Chalhoub B."/>
            <person name="Denoeud F."/>
            <person name="Liu S."/>
            <person name="Parkin I.A."/>
            <person name="Tang H."/>
            <person name="Wang X."/>
            <person name="Chiquet J."/>
            <person name="Belcram H."/>
            <person name="Tong C."/>
            <person name="Samans B."/>
            <person name="Correa M."/>
            <person name="Da Silva C."/>
            <person name="Just J."/>
            <person name="Falentin C."/>
            <person name="Koh C.S."/>
            <person name="Le Clainche I."/>
            <person name="Bernard M."/>
            <person name="Bento P."/>
            <person name="Noel B."/>
            <person name="Labadie K."/>
            <person name="Alberti A."/>
            <person name="Charles M."/>
            <person name="Arnaud D."/>
            <person name="Guo H."/>
            <person name="Daviaud C."/>
            <person name="Alamery S."/>
            <person name="Jabbari K."/>
            <person name="Zhao M."/>
            <person name="Edger P.P."/>
            <person name="Chelaifa H."/>
            <person name="Tack D."/>
            <person name="Lassalle G."/>
            <person name="Mestiri I."/>
            <person name="Schnel N."/>
            <person name="Le Paslier M.C."/>
            <person name="Fan G."/>
            <person name="Renault V."/>
            <person name="Bayer P.E."/>
            <person name="Golicz A.A."/>
            <person name="Manoli S."/>
            <person name="Lee T.H."/>
            <person name="Thi V.H."/>
            <person name="Chalabi S."/>
            <person name="Hu Q."/>
            <person name="Fan C."/>
            <person name="Tollenaere R."/>
            <person name="Lu Y."/>
            <person name="Battail C."/>
            <person name="Shen J."/>
            <person name="Sidebottom C.H."/>
            <person name="Wang X."/>
            <person name="Canaguier A."/>
            <person name="Chauveau A."/>
            <person name="Berard A."/>
            <person name="Deniot G."/>
            <person name="Guan M."/>
            <person name="Liu Z."/>
            <person name="Sun F."/>
            <person name="Lim Y.P."/>
            <person name="Lyons E."/>
            <person name="Town C.D."/>
            <person name="Bancroft I."/>
            <person name="Wang X."/>
            <person name="Meng J."/>
            <person name="Ma J."/>
            <person name="Pires J.C."/>
            <person name="King G.J."/>
            <person name="Brunel D."/>
            <person name="Delourme R."/>
            <person name="Renard M."/>
            <person name="Aury J.M."/>
            <person name="Adams K.L."/>
            <person name="Batley J."/>
            <person name="Snowdon R.J."/>
            <person name="Tost J."/>
            <person name="Edwards D."/>
            <person name="Zhou Y."/>
            <person name="Hua W."/>
            <person name="Sharpe A.G."/>
            <person name="Paterson A.H."/>
            <person name="Guan C."/>
            <person name="Wincker P."/>
        </authorList>
    </citation>
    <scope>NUCLEOTIDE SEQUENCE [LARGE SCALE GENOMIC DNA]</scope>
    <source>
        <strain evidence="2">cv. Darmor-bzh</strain>
    </source>
</reference>
<organism evidence="1 2">
    <name type="scientific">Brassica napus</name>
    <name type="common">Rape</name>
    <dbReference type="NCBI Taxonomy" id="3708"/>
    <lineage>
        <taxon>Eukaryota</taxon>
        <taxon>Viridiplantae</taxon>
        <taxon>Streptophyta</taxon>
        <taxon>Embryophyta</taxon>
        <taxon>Tracheophyta</taxon>
        <taxon>Spermatophyta</taxon>
        <taxon>Magnoliopsida</taxon>
        <taxon>eudicotyledons</taxon>
        <taxon>Gunneridae</taxon>
        <taxon>Pentapetalae</taxon>
        <taxon>rosids</taxon>
        <taxon>malvids</taxon>
        <taxon>Brassicales</taxon>
        <taxon>Brassicaceae</taxon>
        <taxon>Brassiceae</taxon>
        <taxon>Brassica</taxon>
    </lineage>
</organism>
<keyword evidence="2" id="KW-1185">Reference proteome</keyword>
<proteinExistence type="predicted"/>
<dbReference type="PaxDb" id="3708-A0A078FUI2"/>
<protein>
    <submittedName>
        <fullName evidence="1">BnaC08g41100D protein</fullName>
    </submittedName>
</protein>
<dbReference type="AlphaFoldDB" id="A0A078FUI2"/>
<evidence type="ECO:0000313" key="1">
    <source>
        <dbReference type="EMBL" id="CDY16013.1"/>
    </source>
</evidence>
<dbReference type="EMBL" id="LK032060">
    <property type="protein sequence ID" value="CDY16013.1"/>
    <property type="molecule type" value="Genomic_DNA"/>
</dbReference>
<sequence>MCLRKNREFLRSCLGLWTILRSLL</sequence>